<feature type="domain" description="Chitin-binding type-4" evidence="2">
    <location>
        <begin position="26"/>
        <end position="212"/>
    </location>
</feature>
<gene>
    <name evidence="4" type="primary">LOC106162291</name>
</gene>
<dbReference type="STRING" id="7574.A0A1S3IAT3"/>
<dbReference type="PANTHER" id="PTHR21113:SF4">
    <property type="entry name" value="CHITIN-BINDING TYPE-4 DOMAIN-CONTAINING PROTEIN"/>
    <property type="match status" value="1"/>
</dbReference>
<feature type="signal peptide" evidence="1">
    <location>
        <begin position="1"/>
        <end position="25"/>
    </location>
</feature>
<proteinExistence type="predicted"/>
<name>A0A1S3IAT3_LINAN</name>
<dbReference type="PANTHER" id="PTHR21113">
    <property type="entry name" value="AGAP001705-PA"/>
    <property type="match status" value="1"/>
</dbReference>
<dbReference type="InterPro" id="IPR004302">
    <property type="entry name" value="Cellulose/chitin-bd_N"/>
</dbReference>
<evidence type="ECO:0000259" key="2">
    <source>
        <dbReference type="Pfam" id="PF03067"/>
    </source>
</evidence>
<reference evidence="4" key="1">
    <citation type="submission" date="2025-08" db="UniProtKB">
        <authorList>
            <consortium name="RefSeq"/>
        </authorList>
    </citation>
    <scope>IDENTIFICATION</scope>
    <source>
        <tissue evidence="4">Gonads</tissue>
    </source>
</reference>
<dbReference type="GeneID" id="106162291"/>
<accession>A0A1S3IAT3</accession>
<dbReference type="Pfam" id="PF03067">
    <property type="entry name" value="LPMO_10"/>
    <property type="match status" value="1"/>
</dbReference>
<evidence type="ECO:0000256" key="1">
    <source>
        <dbReference type="SAM" id="SignalP"/>
    </source>
</evidence>
<dbReference type="RefSeq" id="XP_013394966.1">
    <property type="nucleotide sequence ID" value="XM_013539512.1"/>
</dbReference>
<dbReference type="OrthoDB" id="64893at2759"/>
<dbReference type="Proteomes" id="UP000085678">
    <property type="component" value="Unplaced"/>
</dbReference>
<protein>
    <submittedName>
        <fullName evidence="4">Uncharacterized protein LOC106162291</fullName>
    </submittedName>
</protein>
<feature type="chain" id="PRO_5010211784" evidence="1">
    <location>
        <begin position="26"/>
        <end position="315"/>
    </location>
</feature>
<keyword evidence="1" id="KW-0732">Signal</keyword>
<dbReference type="InParanoid" id="A0A1S3IAT3"/>
<keyword evidence="3" id="KW-1185">Reference proteome</keyword>
<evidence type="ECO:0000313" key="3">
    <source>
        <dbReference type="Proteomes" id="UP000085678"/>
    </source>
</evidence>
<evidence type="ECO:0000313" key="4">
    <source>
        <dbReference type="RefSeq" id="XP_013394966.1"/>
    </source>
</evidence>
<organism evidence="3 4">
    <name type="scientific">Lingula anatina</name>
    <name type="common">Brachiopod</name>
    <name type="synonym">Lingula unguis</name>
    <dbReference type="NCBI Taxonomy" id="7574"/>
    <lineage>
        <taxon>Eukaryota</taxon>
        <taxon>Metazoa</taxon>
        <taxon>Spiralia</taxon>
        <taxon>Lophotrochozoa</taxon>
        <taxon>Brachiopoda</taxon>
        <taxon>Linguliformea</taxon>
        <taxon>Lingulata</taxon>
        <taxon>Lingulida</taxon>
        <taxon>Linguloidea</taxon>
        <taxon>Lingulidae</taxon>
        <taxon>Lingula</taxon>
    </lineage>
</organism>
<dbReference type="KEGG" id="lak:106162291"/>
<sequence length="315" mass="34366">MSSLSCGMCWLSLVSLLVGVLDVDGHARLLEPPSRSSMWRFGFATPKNYDDNALNCGGFNNQWGLHGGKCGVCGDPYQGPHQNEAGGKYANGIIVRNYARGQEIEVKVEITANHKGWFEFRLCPHNSPRTRISQQCLNQHLLHITGHGTRFTIPTTLGVVALRVQLPPEVTCRQCVVQWKWHSGNNWGTDRQAGQGCLGCGPQEEFYGCADVSIGGDTGNGGLVLTETSGSNGVNSLNVGTKIKEGRDSTYTRVSHGHAEADVEEKLRTESDPSRTVVRGRCKAAGAYWNVDGVTRWCQLNCELGFCPRTHCACI</sequence>
<dbReference type="OMA" id="RTHCACI"/>
<dbReference type="AlphaFoldDB" id="A0A1S3IAT3"/>